<dbReference type="EMBL" id="CADEAL010001213">
    <property type="protein sequence ID" value="CAB1430199.1"/>
    <property type="molecule type" value="Genomic_DNA"/>
</dbReference>
<comment type="caution">
    <text evidence="1">The sequence shown here is derived from an EMBL/GenBank/DDBJ whole genome shotgun (WGS) entry which is preliminary data.</text>
</comment>
<protein>
    <submittedName>
        <fullName evidence="1">Uncharacterized protein</fullName>
    </submittedName>
</protein>
<accession>A0A9N7UH70</accession>
<dbReference type="Proteomes" id="UP001153269">
    <property type="component" value="Unassembled WGS sequence"/>
</dbReference>
<dbReference type="AlphaFoldDB" id="A0A9N7UH70"/>
<evidence type="ECO:0000313" key="1">
    <source>
        <dbReference type="EMBL" id="CAB1430199.1"/>
    </source>
</evidence>
<proteinExistence type="predicted"/>
<reference evidence="1" key="1">
    <citation type="submission" date="2020-03" db="EMBL/GenBank/DDBJ databases">
        <authorList>
            <person name="Weist P."/>
        </authorList>
    </citation>
    <scope>NUCLEOTIDE SEQUENCE</scope>
</reference>
<organism evidence="1 2">
    <name type="scientific">Pleuronectes platessa</name>
    <name type="common">European plaice</name>
    <dbReference type="NCBI Taxonomy" id="8262"/>
    <lineage>
        <taxon>Eukaryota</taxon>
        <taxon>Metazoa</taxon>
        <taxon>Chordata</taxon>
        <taxon>Craniata</taxon>
        <taxon>Vertebrata</taxon>
        <taxon>Euteleostomi</taxon>
        <taxon>Actinopterygii</taxon>
        <taxon>Neopterygii</taxon>
        <taxon>Teleostei</taxon>
        <taxon>Neoteleostei</taxon>
        <taxon>Acanthomorphata</taxon>
        <taxon>Carangaria</taxon>
        <taxon>Pleuronectiformes</taxon>
        <taxon>Pleuronectoidei</taxon>
        <taxon>Pleuronectidae</taxon>
        <taxon>Pleuronectes</taxon>
    </lineage>
</organism>
<gene>
    <name evidence="1" type="ORF">PLEPLA_LOCUS18181</name>
</gene>
<name>A0A9N7UH70_PLEPL</name>
<sequence length="116" mass="12862">MTRLSSRAWPARGARGSAVCRPYVYVSIHPSASRDTQAAEQVHVTQEEALTPRFEFGHRRCAETWFIPRPTTFPTAPPPLAPWVPAIPIPHLQPEMGIQSLASSIPRVDLAGEYDC</sequence>
<evidence type="ECO:0000313" key="2">
    <source>
        <dbReference type="Proteomes" id="UP001153269"/>
    </source>
</evidence>
<keyword evidence="2" id="KW-1185">Reference proteome</keyword>